<accession>A0A9X0HID9</accession>
<evidence type="ECO:0000313" key="1">
    <source>
        <dbReference type="EMBL" id="KUG06430.1"/>
    </source>
</evidence>
<dbReference type="EMBL" id="LNAL01000008">
    <property type="protein sequence ID" value="KUG06430.1"/>
    <property type="molecule type" value="Genomic_DNA"/>
</dbReference>
<comment type="caution">
    <text evidence="1">The sequence shown here is derived from an EMBL/GenBank/DDBJ whole genome shotgun (WGS) entry which is preliminary data.</text>
</comment>
<dbReference type="RefSeq" id="WP_059072127.1">
    <property type="nucleotide sequence ID" value="NZ_LNAL01000008.1"/>
</dbReference>
<sequence length="190" mass="21384">MLDTTLILTPIDAKEALHRIQSLQPLRNYHVLGKLDLATLIIDDYRFIYPVLIENCRVEHLSASGGVSFECAVTLLQTHFIQADFIFAYFLQGLHIEGCTFDTYLDFQAGGHNKPGFPVCLLANEFSGFVNFFDCCYEAEVVVEDNVFRQGTNLLGRPFNIPVTFDVPLRQARNIGDLSRNDEGEGETSE</sequence>
<organism evidence="1 2">
    <name type="scientific">Solirubrum puertoriconensis</name>
    <dbReference type="NCBI Taxonomy" id="1751427"/>
    <lineage>
        <taxon>Bacteria</taxon>
        <taxon>Pseudomonadati</taxon>
        <taxon>Bacteroidota</taxon>
        <taxon>Cytophagia</taxon>
        <taxon>Cytophagales</taxon>
    </lineage>
</organism>
<keyword evidence="2" id="KW-1185">Reference proteome</keyword>
<dbReference type="AlphaFoldDB" id="A0A9X0HID9"/>
<dbReference type="Proteomes" id="UP000054223">
    <property type="component" value="Unassembled WGS sequence"/>
</dbReference>
<evidence type="ECO:0000313" key="2">
    <source>
        <dbReference type="Proteomes" id="UP000054223"/>
    </source>
</evidence>
<reference evidence="1 2" key="1">
    <citation type="submission" date="2015-11" db="EMBL/GenBank/DDBJ databases">
        <title>Solirubrum puertoriconensis gen. nov. an environmental bacteria isolated in Puerto Rico.</title>
        <authorList>
            <person name="Cuebas-Irizarry M.F."/>
            <person name="Montalvo-Rodriguez R."/>
        </authorList>
    </citation>
    <scope>NUCLEOTIDE SEQUENCE [LARGE SCALE GENOMIC DNA]</scope>
    <source>
        <strain evidence="1 2">MC1A</strain>
    </source>
</reference>
<protein>
    <submittedName>
        <fullName evidence="1">Uncharacterized protein</fullName>
    </submittedName>
</protein>
<name>A0A9X0HID9_SOLP1</name>
<dbReference type="OrthoDB" id="1097343at2"/>
<proteinExistence type="predicted"/>
<gene>
    <name evidence="1" type="ORF">ASU33_03480</name>
</gene>